<dbReference type="Pfam" id="PF00201">
    <property type="entry name" value="UDPGT"/>
    <property type="match status" value="2"/>
</dbReference>
<protein>
    <submittedName>
        <fullName evidence="4">Uncharacterized protein</fullName>
    </submittedName>
</protein>
<keyword evidence="2" id="KW-0328">Glycosyltransferase</keyword>
<dbReference type="PANTHER" id="PTHR48043">
    <property type="entry name" value="EG:EG0003.4 PROTEIN-RELATED"/>
    <property type="match status" value="1"/>
</dbReference>
<dbReference type="AlphaFoldDB" id="A0AAV8ZWA9"/>
<dbReference type="Proteomes" id="UP001162156">
    <property type="component" value="Unassembled WGS sequence"/>
</dbReference>
<dbReference type="InterPro" id="IPR002213">
    <property type="entry name" value="UDP_glucos_trans"/>
</dbReference>
<dbReference type="InterPro" id="IPR050271">
    <property type="entry name" value="UDP-glycosyltransferase"/>
</dbReference>
<dbReference type="FunFam" id="3.40.50.2000:FF:000144">
    <property type="entry name" value="UDP-glucuronosyltransferase"/>
    <property type="match status" value="1"/>
</dbReference>
<organism evidence="4 5">
    <name type="scientific">Rhamnusium bicolor</name>
    <dbReference type="NCBI Taxonomy" id="1586634"/>
    <lineage>
        <taxon>Eukaryota</taxon>
        <taxon>Metazoa</taxon>
        <taxon>Ecdysozoa</taxon>
        <taxon>Arthropoda</taxon>
        <taxon>Hexapoda</taxon>
        <taxon>Insecta</taxon>
        <taxon>Pterygota</taxon>
        <taxon>Neoptera</taxon>
        <taxon>Endopterygota</taxon>
        <taxon>Coleoptera</taxon>
        <taxon>Polyphaga</taxon>
        <taxon>Cucujiformia</taxon>
        <taxon>Chrysomeloidea</taxon>
        <taxon>Cerambycidae</taxon>
        <taxon>Lepturinae</taxon>
        <taxon>Rhagiini</taxon>
        <taxon>Rhamnusium</taxon>
    </lineage>
</organism>
<comment type="similarity">
    <text evidence="1">Belongs to the UDP-glycosyltransferase family.</text>
</comment>
<accession>A0AAV8ZWA9</accession>
<evidence type="ECO:0000313" key="5">
    <source>
        <dbReference type="Proteomes" id="UP001162156"/>
    </source>
</evidence>
<evidence type="ECO:0000256" key="3">
    <source>
        <dbReference type="ARBA" id="ARBA00022679"/>
    </source>
</evidence>
<comment type="caution">
    <text evidence="4">The sequence shown here is derived from an EMBL/GenBank/DDBJ whole genome shotgun (WGS) entry which is preliminary data.</text>
</comment>
<keyword evidence="3" id="KW-0808">Transferase</keyword>
<dbReference type="PANTHER" id="PTHR48043:SF145">
    <property type="entry name" value="FI06409P-RELATED"/>
    <property type="match status" value="1"/>
</dbReference>
<gene>
    <name evidence="4" type="ORF">NQ314_000010</name>
</gene>
<dbReference type="GO" id="GO:0008194">
    <property type="term" value="F:UDP-glycosyltransferase activity"/>
    <property type="evidence" value="ECO:0007669"/>
    <property type="project" value="InterPro"/>
</dbReference>
<name>A0AAV8ZWA9_9CUCU</name>
<proteinExistence type="inferred from homology"/>
<keyword evidence="5" id="KW-1185">Reference proteome</keyword>
<reference evidence="4" key="1">
    <citation type="journal article" date="2023" name="Insect Mol. Biol.">
        <title>Genome sequencing provides insights into the evolution of gene families encoding plant cell wall-degrading enzymes in longhorned beetles.</title>
        <authorList>
            <person name="Shin N.R."/>
            <person name="Okamura Y."/>
            <person name="Kirsch R."/>
            <person name="Pauchet Y."/>
        </authorList>
    </citation>
    <scope>NUCLEOTIDE SEQUENCE</scope>
    <source>
        <strain evidence="4">RBIC_L_NR</strain>
    </source>
</reference>
<evidence type="ECO:0000313" key="4">
    <source>
        <dbReference type="EMBL" id="KAJ8972845.1"/>
    </source>
</evidence>
<dbReference type="SUPFAM" id="SSF53756">
    <property type="entry name" value="UDP-Glycosyltransferase/glycogen phosphorylase"/>
    <property type="match status" value="2"/>
</dbReference>
<dbReference type="EMBL" id="JANEYF010000004">
    <property type="protein sequence ID" value="KAJ8972845.1"/>
    <property type="molecule type" value="Genomic_DNA"/>
</dbReference>
<sequence length="472" mass="54365">MNVFLPLMKSLAEKGHDVTVISPFPLENPTPNYKDVSLKDLSSISLNTINMEEISVSRFRKYGIALYLSRVASNTCENVLSSKTFQTFMNTEENVDLIIAEFFNTDCFLCLVQKFKSPIIGVSTSTLMPWTSDRLANPTHTAYIPNNLMDYSDHMEFFERVENTLVTLFHKFFYEYVILRQDEHIIRKYFGKKSSTLKDFVMNSSLLLVNTHFTLNLPRPLVPNIIEIGGIHIERPKPLPKPVLNYKDISLRGNSQVFVEIVDMEEIDAANRFHKYNNILMLSDSANYSCEIGLSSQNVHNFVKSKDKFDIIVMEFFNSDCFFGIAHQFKVPIVGLSSCTMMPWTSGRFANPTHTAYIPNNMMDYSDKMSFLERLENTLVNLYHQYYYEYFMITRDEQIARKHLGTQFSRLKDFISNSSLLLVNAHFSLTLPRPLVPNIVEVGGIHIGGIQRLPKVRIQKSIRYMCSGLVFI</sequence>
<evidence type="ECO:0000256" key="1">
    <source>
        <dbReference type="ARBA" id="ARBA00009995"/>
    </source>
</evidence>
<evidence type="ECO:0000256" key="2">
    <source>
        <dbReference type="ARBA" id="ARBA00022676"/>
    </source>
</evidence>